<accession>A0A2P2NQ33</accession>
<protein>
    <submittedName>
        <fullName evidence="1">Uncharacterized protein</fullName>
    </submittedName>
</protein>
<dbReference type="AlphaFoldDB" id="A0A2P2NQ33"/>
<sequence length="36" mass="4252">MVLSFLLKNRRTYLQKLSGSRVSEFFYVNVKTLCPL</sequence>
<name>A0A2P2NQ33_RHIMU</name>
<organism evidence="1">
    <name type="scientific">Rhizophora mucronata</name>
    <name type="common">Asiatic mangrove</name>
    <dbReference type="NCBI Taxonomy" id="61149"/>
    <lineage>
        <taxon>Eukaryota</taxon>
        <taxon>Viridiplantae</taxon>
        <taxon>Streptophyta</taxon>
        <taxon>Embryophyta</taxon>
        <taxon>Tracheophyta</taxon>
        <taxon>Spermatophyta</taxon>
        <taxon>Magnoliopsida</taxon>
        <taxon>eudicotyledons</taxon>
        <taxon>Gunneridae</taxon>
        <taxon>Pentapetalae</taxon>
        <taxon>rosids</taxon>
        <taxon>fabids</taxon>
        <taxon>Malpighiales</taxon>
        <taxon>Rhizophoraceae</taxon>
        <taxon>Rhizophora</taxon>
    </lineage>
</organism>
<reference evidence="1" key="1">
    <citation type="submission" date="2018-02" db="EMBL/GenBank/DDBJ databases">
        <title>Rhizophora mucronata_Transcriptome.</title>
        <authorList>
            <person name="Meera S.P."/>
            <person name="Sreeshan A."/>
            <person name="Augustine A."/>
        </authorList>
    </citation>
    <scope>NUCLEOTIDE SEQUENCE</scope>
    <source>
        <tissue evidence="1">Leaf</tissue>
    </source>
</reference>
<dbReference type="EMBL" id="GGEC01064123">
    <property type="protein sequence ID" value="MBX44607.1"/>
    <property type="molecule type" value="Transcribed_RNA"/>
</dbReference>
<evidence type="ECO:0000313" key="1">
    <source>
        <dbReference type="EMBL" id="MBX44607.1"/>
    </source>
</evidence>
<proteinExistence type="predicted"/>